<dbReference type="PRINTS" id="PR00038">
    <property type="entry name" value="HTHLUXR"/>
</dbReference>
<dbReference type="PROSITE" id="PS50043">
    <property type="entry name" value="HTH_LUXR_2"/>
    <property type="match status" value="1"/>
</dbReference>
<evidence type="ECO:0000259" key="8">
    <source>
        <dbReference type="PROSITE" id="PS50110"/>
    </source>
</evidence>
<dbReference type="SMART" id="SM00421">
    <property type="entry name" value="HTH_LUXR"/>
    <property type="match status" value="1"/>
</dbReference>
<dbReference type="InterPro" id="IPR016032">
    <property type="entry name" value="Sig_transdc_resp-reg_C-effctor"/>
</dbReference>
<dbReference type="CDD" id="cd06170">
    <property type="entry name" value="LuxR_C_like"/>
    <property type="match status" value="1"/>
</dbReference>
<dbReference type="RefSeq" id="WP_130567241.1">
    <property type="nucleotide sequence ID" value="NZ_SHLY01000005.1"/>
</dbReference>
<dbReference type="Pfam" id="PF00196">
    <property type="entry name" value="GerE"/>
    <property type="match status" value="1"/>
</dbReference>
<dbReference type="CDD" id="cd19920">
    <property type="entry name" value="REC_PA4781-like"/>
    <property type="match status" value="1"/>
</dbReference>
<keyword evidence="10" id="KW-1185">Reference proteome</keyword>
<proteinExistence type="predicted"/>
<dbReference type="InterPro" id="IPR036388">
    <property type="entry name" value="WH-like_DNA-bd_sf"/>
</dbReference>
<evidence type="ECO:0000313" key="9">
    <source>
        <dbReference type="EMBL" id="TAA43663.1"/>
    </source>
</evidence>
<dbReference type="InterPro" id="IPR039420">
    <property type="entry name" value="WalR-like"/>
</dbReference>
<name>A0ABY1WML5_9GAMM</name>
<gene>
    <name evidence="9" type="ORF">EXY25_14000</name>
</gene>
<keyword evidence="1 6" id="KW-0597">Phosphoprotein</keyword>
<dbReference type="SUPFAM" id="SSF46894">
    <property type="entry name" value="C-terminal effector domain of the bipartite response regulators"/>
    <property type="match status" value="1"/>
</dbReference>
<organism evidence="9 10">
    <name type="scientific">Corallincola spongiicola</name>
    <dbReference type="NCBI Taxonomy" id="2520508"/>
    <lineage>
        <taxon>Bacteria</taxon>
        <taxon>Pseudomonadati</taxon>
        <taxon>Pseudomonadota</taxon>
        <taxon>Gammaproteobacteria</taxon>
        <taxon>Alteromonadales</taxon>
        <taxon>Psychromonadaceae</taxon>
        <taxon>Corallincola</taxon>
    </lineage>
</organism>
<sequence length="304" mass="33229">MSNTPNVSSIVLVVDDSPESLGMLNAALNNAGLTVLVALSGQQALSISERITPDVILMDAMMPGMDGFETCEKIKQQLPMTPVIFMTGLTDVEHVVRGFEVGGVDYVTKPIVAEEVMARIKVHTQNARLAISAQTALDHAGQYVICVDHQGEIEWATPHVHQLVASAKGEEAEIWHSISAQLITWLQDDPALPLTISLFEMPMHAQFGGEHQAGHSLIRLVAAESEKSPETLQQKLPITKRESEVLYWVSFGKTNWEIAQILSMSPRTVNKHLEQLFKKIDVDNRTAAAAISIRILDGGEAQPA</sequence>
<dbReference type="InterPro" id="IPR000792">
    <property type="entry name" value="Tscrpt_reg_LuxR_C"/>
</dbReference>
<dbReference type="EMBL" id="SHLY01000005">
    <property type="protein sequence ID" value="TAA43663.1"/>
    <property type="molecule type" value="Genomic_DNA"/>
</dbReference>
<dbReference type="PANTHER" id="PTHR48111:SF1">
    <property type="entry name" value="TWO-COMPONENT RESPONSE REGULATOR ORR33"/>
    <property type="match status" value="1"/>
</dbReference>
<evidence type="ECO:0000256" key="4">
    <source>
        <dbReference type="ARBA" id="ARBA00023125"/>
    </source>
</evidence>
<keyword evidence="4" id="KW-0238">DNA-binding</keyword>
<dbReference type="InterPro" id="IPR001789">
    <property type="entry name" value="Sig_transdc_resp-reg_receiver"/>
</dbReference>
<feature type="modified residue" description="4-aspartylphosphate" evidence="6">
    <location>
        <position position="59"/>
    </location>
</feature>
<evidence type="ECO:0000259" key="7">
    <source>
        <dbReference type="PROSITE" id="PS50043"/>
    </source>
</evidence>
<keyword evidence="2" id="KW-0902">Two-component regulatory system</keyword>
<evidence type="ECO:0000256" key="3">
    <source>
        <dbReference type="ARBA" id="ARBA00023015"/>
    </source>
</evidence>
<evidence type="ECO:0000256" key="5">
    <source>
        <dbReference type="ARBA" id="ARBA00023163"/>
    </source>
</evidence>
<dbReference type="Pfam" id="PF00072">
    <property type="entry name" value="Response_reg"/>
    <property type="match status" value="1"/>
</dbReference>
<evidence type="ECO:0000256" key="6">
    <source>
        <dbReference type="PROSITE-ProRule" id="PRU00169"/>
    </source>
</evidence>
<evidence type="ECO:0000313" key="10">
    <source>
        <dbReference type="Proteomes" id="UP000292544"/>
    </source>
</evidence>
<keyword evidence="5" id="KW-0804">Transcription</keyword>
<dbReference type="PROSITE" id="PS50110">
    <property type="entry name" value="RESPONSE_REGULATORY"/>
    <property type="match status" value="1"/>
</dbReference>
<dbReference type="InterPro" id="IPR011006">
    <property type="entry name" value="CheY-like_superfamily"/>
</dbReference>
<dbReference type="Proteomes" id="UP000292544">
    <property type="component" value="Unassembled WGS sequence"/>
</dbReference>
<dbReference type="SUPFAM" id="SSF52172">
    <property type="entry name" value="CheY-like"/>
    <property type="match status" value="1"/>
</dbReference>
<dbReference type="SMART" id="SM00448">
    <property type="entry name" value="REC"/>
    <property type="match status" value="1"/>
</dbReference>
<comment type="caution">
    <text evidence="9">The sequence shown here is derived from an EMBL/GenBank/DDBJ whole genome shotgun (WGS) entry which is preliminary data.</text>
</comment>
<evidence type="ECO:0000256" key="2">
    <source>
        <dbReference type="ARBA" id="ARBA00023012"/>
    </source>
</evidence>
<protein>
    <submittedName>
        <fullName evidence="9">Response regulator transcription factor</fullName>
    </submittedName>
</protein>
<evidence type="ECO:0000256" key="1">
    <source>
        <dbReference type="ARBA" id="ARBA00022553"/>
    </source>
</evidence>
<reference evidence="10" key="1">
    <citation type="submission" date="2019-02" db="EMBL/GenBank/DDBJ databases">
        <title>Draft genome sequence of Muricauda sp. 176CP4-71.</title>
        <authorList>
            <person name="Park J.-S."/>
        </authorList>
    </citation>
    <scope>NUCLEOTIDE SEQUENCE [LARGE SCALE GENOMIC DNA]</scope>
    <source>
        <strain evidence="10">176GS2-150</strain>
    </source>
</reference>
<dbReference type="Gene3D" id="1.10.10.10">
    <property type="entry name" value="Winged helix-like DNA-binding domain superfamily/Winged helix DNA-binding domain"/>
    <property type="match status" value="1"/>
</dbReference>
<dbReference type="PANTHER" id="PTHR48111">
    <property type="entry name" value="REGULATOR OF RPOS"/>
    <property type="match status" value="1"/>
</dbReference>
<feature type="domain" description="Response regulatory" evidence="8">
    <location>
        <begin position="10"/>
        <end position="124"/>
    </location>
</feature>
<keyword evidence="3" id="KW-0805">Transcription regulation</keyword>
<dbReference type="Gene3D" id="3.40.50.2300">
    <property type="match status" value="1"/>
</dbReference>
<feature type="domain" description="HTH luxR-type" evidence="7">
    <location>
        <begin position="231"/>
        <end position="296"/>
    </location>
</feature>
<accession>A0ABY1WML5</accession>